<proteinExistence type="predicted"/>
<keyword evidence="2" id="KW-1185">Reference proteome</keyword>
<gene>
    <name evidence="1" type="ORF">B5V00_03560</name>
</gene>
<dbReference type="EMBL" id="NAAD01000003">
    <property type="protein sequence ID" value="ORJ62376.1"/>
    <property type="molecule type" value="Genomic_DNA"/>
</dbReference>
<dbReference type="STRING" id="1969733.B5V00_03560"/>
<dbReference type="PROSITE" id="PS51257">
    <property type="entry name" value="PROKAR_LIPOPROTEIN"/>
    <property type="match status" value="1"/>
</dbReference>
<evidence type="ECO:0008006" key="3">
    <source>
        <dbReference type="Google" id="ProtNLM"/>
    </source>
</evidence>
<dbReference type="OrthoDB" id="5401722at2"/>
<dbReference type="Gene3D" id="2.60.40.1120">
    <property type="entry name" value="Carboxypeptidase-like, regulatory domain"/>
    <property type="match status" value="1"/>
</dbReference>
<evidence type="ECO:0000313" key="2">
    <source>
        <dbReference type="Proteomes" id="UP000193136"/>
    </source>
</evidence>
<dbReference type="InterPro" id="IPR008969">
    <property type="entry name" value="CarboxyPept-like_regulatory"/>
</dbReference>
<dbReference type="AlphaFoldDB" id="A0A1X0YB80"/>
<organism evidence="1 2">
    <name type="scientific">Geothermobacter hydrogeniphilus</name>
    <dbReference type="NCBI Taxonomy" id="1969733"/>
    <lineage>
        <taxon>Bacteria</taxon>
        <taxon>Pseudomonadati</taxon>
        <taxon>Thermodesulfobacteriota</taxon>
        <taxon>Desulfuromonadia</taxon>
        <taxon>Desulfuromonadales</taxon>
        <taxon>Geothermobacteraceae</taxon>
        <taxon>Geothermobacter</taxon>
    </lineage>
</organism>
<dbReference type="InterPro" id="IPR013784">
    <property type="entry name" value="Carb-bd-like_fold"/>
</dbReference>
<evidence type="ECO:0000313" key="1">
    <source>
        <dbReference type="EMBL" id="ORJ62376.1"/>
    </source>
</evidence>
<dbReference type="SUPFAM" id="SSF49464">
    <property type="entry name" value="Carboxypeptidase regulatory domain-like"/>
    <property type="match status" value="1"/>
</dbReference>
<reference evidence="1 2" key="1">
    <citation type="submission" date="2017-03" db="EMBL/GenBank/DDBJ databases">
        <title>Genome sequence of Geothermobacter sp. EPR-M, Deep-Sea Iron Reducer.</title>
        <authorList>
            <person name="Tully B."/>
            <person name="Savalia P."/>
            <person name="Abuyen K."/>
            <person name="Baughan C."/>
            <person name="Romero E."/>
            <person name="Ronkowski C."/>
            <person name="Torres B."/>
            <person name="Tremblay J."/>
            <person name="Trujillo A."/>
            <person name="Tyler M."/>
            <person name="Perez-Rodriguez I."/>
            <person name="Amend J."/>
        </authorList>
    </citation>
    <scope>NUCLEOTIDE SEQUENCE [LARGE SCALE GENOMIC DNA]</scope>
    <source>
        <strain evidence="1 2">EPR-M</strain>
    </source>
</reference>
<dbReference type="Proteomes" id="UP000193136">
    <property type="component" value="Unassembled WGS sequence"/>
</dbReference>
<sequence length="355" mass="38390">MRRIFLLFLTCLLLTGCQRSGPSGLSGELQFDGKPLAGASVEIYLKADKDRSVQPFAVTTTDGDGRYRLELPPGRYFVIGKQRRTSSDGRPQMLMAECPANPLEVTTGMLEVPAFSLREMGRDGRLVADADTSLAGRVTRDGVGVAGAFVYVYTEAGVDLMGPSYGAAVETDADGRFRVALPAGEFWLAARKHLDGSRLGEPKPGDLTGSLEQNPVHLAAGQNLDLGEIRVRPVDAARYRQRQQQGRFALSDTALTGKVVDEDGAPVPGIYVFAYLDSRMVGKPTYISAPSAADGSYRLNLGRGGAYYIGARSAYGGPLEPGEWVGTYDEQPEHRIDVDTGRVVELTPLQVREVW</sequence>
<dbReference type="GO" id="GO:0030246">
    <property type="term" value="F:carbohydrate binding"/>
    <property type="evidence" value="ECO:0007669"/>
    <property type="project" value="InterPro"/>
</dbReference>
<dbReference type="SUPFAM" id="SSF49452">
    <property type="entry name" value="Starch-binding domain-like"/>
    <property type="match status" value="1"/>
</dbReference>
<dbReference type="RefSeq" id="WP_085009389.1">
    <property type="nucleotide sequence ID" value="NZ_NAAD01000003.1"/>
</dbReference>
<comment type="caution">
    <text evidence="1">The sequence shown here is derived from an EMBL/GenBank/DDBJ whole genome shotgun (WGS) entry which is preliminary data.</text>
</comment>
<protein>
    <recommendedName>
        <fullName evidence="3">Carboxypeptidase regulatory-like domain-containing protein</fullName>
    </recommendedName>
</protein>
<accession>A0A1X0YB80</accession>
<name>A0A1X0YB80_9BACT</name>